<proteinExistence type="predicted"/>
<name>A0A7M2WYV7_9BACT</name>
<keyword evidence="2" id="KW-1185">Reference proteome</keyword>
<reference evidence="1 2" key="1">
    <citation type="submission" date="2020-10" db="EMBL/GenBank/DDBJ databases">
        <title>Wide distribution of Phycisphaera-like planctomycetes from WD2101 soil group in peatlands and genome analysis of the first cultivated representative.</title>
        <authorList>
            <person name="Dedysh S.N."/>
            <person name="Beletsky A.V."/>
            <person name="Ivanova A."/>
            <person name="Kulichevskaya I.S."/>
            <person name="Suzina N.E."/>
            <person name="Philippov D.A."/>
            <person name="Rakitin A.L."/>
            <person name="Mardanov A.V."/>
            <person name="Ravin N.V."/>
        </authorList>
    </citation>
    <scope>NUCLEOTIDE SEQUENCE [LARGE SCALE GENOMIC DNA]</scope>
    <source>
        <strain evidence="1 2">M1803</strain>
    </source>
</reference>
<protein>
    <submittedName>
        <fullName evidence="1">Uncharacterized protein</fullName>
    </submittedName>
</protein>
<accession>A0A7M2WYV7</accession>
<evidence type="ECO:0000313" key="1">
    <source>
        <dbReference type="EMBL" id="QOV90655.1"/>
    </source>
</evidence>
<gene>
    <name evidence="1" type="ORF">IPV69_04640</name>
</gene>
<dbReference type="Proteomes" id="UP000593765">
    <property type="component" value="Chromosome"/>
</dbReference>
<dbReference type="RefSeq" id="WP_206293752.1">
    <property type="nucleotide sequence ID" value="NZ_CP063458.1"/>
</dbReference>
<organism evidence="1 2">
    <name type="scientific">Humisphaera borealis</name>
    <dbReference type="NCBI Taxonomy" id="2807512"/>
    <lineage>
        <taxon>Bacteria</taxon>
        <taxon>Pseudomonadati</taxon>
        <taxon>Planctomycetota</taxon>
        <taxon>Phycisphaerae</taxon>
        <taxon>Tepidisphaerales</taxon>
        <taxon>Tepidisphaeraceae</taxon>
        <taxon>Humisphaera</taxon>
    </lineage>
</organism>
<evidence type="ECO:0000313" key="2">
    <source>
        <dbReference type="Proteomes" id="UP000593765"/>
    </source>
</evidence>
<dbReference type="AlphaFoldDB" id="A0A7M2WYV7"/>
<dbReference type="EMBL" id="CP063458">
    <property type="protein sequence ID" value="QOV90655.1"/>
    <property type="molecule type" value="Genomic_DNA"/>
</dbReference>
<dbReference type="KEGG" id="hbs:IPV69_04640"/>
<sequence>MNSRIGGLTTTTQRLFIETTKVDTGVKANSVSDFHFLFWMGGEKLNQEA</sequence>